<evidence type="ECO:0000256" key="8">
    <source>
        <dbReference type="ARBA" id="ARBA00022723"/>
    </source>
</evidence>
<dbReference type="SUPFAM" id="SSF52540">
    <property type="entry name" value="P-loop containing nucleoside triphosphate hydrolases"/>
    <property type="match status" value="1"/>
</dbReference>
<dbReference type="EnsemblPlants" id="HORVU.MOREX.r3.5HG0531540.1">
    <property type="protein sequence ID" value="HORVU.MOREX.r3.5HG0531540.1"/>
    <property type="gene ID" value="HORVU.MOREX.r3.5HG0531540"/>
</dbReference>
<evidence type="ECO:0000256" key="7">
    <source>
        <dbReference type="ARBA" id="ARBA00022692"/>
    </source>
</evidence>
<dbReference type="InterPro" id="IPR027417">
    <property type="entry name" value="P-loop_NTPase"/>
</dbReference>
<evidence type="ECO:0000256" key="13">
    <source>
        <dbReference type="ARBA" id="ARBA00022946"/>
    </source>
</evidence>
<dbReference type="InterPro" id="IPR003959">
    <property type="entry name" value="ATPase_AAA_core"/>
</dbReference>
<keyword evidence="7" id="KW-0812">Transmembrane</keyword>
<dbReference type="Gene3D" id="1.20.58.760">
    <property type="entry name" value="Peptidase M41"/>
    <property type="match status" value="1"/>
</dbReference>
<dbReference type="SMART" id="SM00382">
    <property type="entry name" value="AAA"/>
    <property type="match status" value="1"/>
</dbReference>
<keyword evidence="13" id="KW-0809">Transit peptide</keyword>
<evidence type="ECO:0000256" key="12">
    <source>
        <dbReference type="ARBA" id="ARBA00022840"/>
    </source>
</evidence>
<proteinExistence type="inferred from homology"/>
<keyword evidence="8" id="KW-0479">Metal-binding</keyword>
<dbReference type="GO" id="GO:0016887">
    <property type="term" value="F:ATP hydrolysis activity"/>
    <property type="evidence" value="ECO:0007669"/>
    <property type="project" value="InterPro"/>
</dbReference>
<evidence type="ECO:0000256" key="4">
    <source>
        <dbReference type="ARBA" id="ARBA00010044"/>
    </source>
</evidence>
<dbReference type="SUPFAM" id="SSF140990">
    <property type="entry name" value="FtsH protease domain-like"/>
    <property type="match status" value="1"/>
</dbReference>
<dbReference type="InterPro" id="IPR037219">
    <property type="entry name" value="Peptidase_M41-like"/>
</dbReference>
<dbReference type="CDD" id="cd19501">
    <property type="entry name" value="RecA-like_FtsH"/>
    <property type="match status" value="1"/>
</dbReference>
<keyword evidence="14" id="KW-1133">Transmembrane helix</keyword>
<dbReference type="GO" id="GO:0004222">
    <property type="term" value="F:metalloendopeptidase activity"/>
    <property type="evidence" value="ECO:0007669"/>
    <property type="project" value="InterPro"/>
</dbReference>
<accession>A0A8I6XN44</accession>
<feature type="region of interest" description="Disordered" evidence="18">
    <location>
        <begin position="72"/>
        <end position="108"/>
    </location>
</feature>
<evidence type="ECO:0000259" key="19">
    <source>
        <dbReference type="SMART" id="SM00382"/>
    </source>
</evidence>
<evidence type="ECO:0000256" key="1">
    <source>
        <dbReference type="ARBA" id="ARBA00001947"/>
    </source>
</evidence>
<evidence type="ECO:0000256" key="6">
    <source>
        <dbReference type="ARBA" id="ARBA00022670"/>
    </source>
</evidence>
<dbReference type="GO" id="GO:0006508">
    <property type="term" value="P:proteolysis"/>
    <property type="evidence" value="ECO:0000318"/>
    <property type="project" value="GO_Central"/>
</dbReference>
<evidence type="ECO:0000256" key="18">
    <source>
        <dbReference type="SAM" id="MobiDB-lite"/>
    </source>
</evidence>
<name>A0A8I6XN44_HORVV</name>
<comment type="subcellular location">
    <subcellularLocation>
        <location evidence="3">Membrane</location>
        <topology evidence="3">Multi-pass membrane protein</topology>
    </subcellularLocation>
</comment>
<organism evidence="20 21">
    <name type="scientific">Hordeum vulgare subsp. vulgare</name>
    <name type="common">Domesticated barley</name>
    <dbReference type="NCBI Taxonomy" id="112509"/>
    <lineage>
        <taxon>Eukaryota</taxon>
        <taxon>Viridiplantae</taxon>
        <taxon>Streptophyta</taxon>
        <taxon>Embryophyta</taxon>
        <taxon>Tracheophyta</taxon>
        <taxon>Spermatophyta</taxon>
        <taxon>Magnoliopsida</taxon>
        <taxon>Liliopsida</taxon>
        <taxon>Poales</taxon>
        <taxon>Poaceae</taxon>
        <taxon>BOP clade</taxon>
        <taxon>Pooideae</taxon>
        <taxon>Triticodae</taxon>
        <taxon>Triticeae</taxon>
        <taxon>Hordeinae</taxon>
        <taxon>Hordeum</taxon>
    </lineage>
</organism>
<keyword evidence="15" id="KW-0482">Metalloprotease</keyword>
<feature type="domain" description="AAA+ ATPase" evidence="19">
    <location>
        <begin position="152"/>
        <end position="288"/>
    </location>
</feature>
<keyword evidence="12 17" id="KW-0067">ATP-binding</keyword>
<dbReference type="Gene3D" id="1.10.8.60">
    <property type="match status" value="1"/>
</dbReference>
<evidence type="ECO:0000256" key="9">
    <source>
        <dbReference type="ARBA" id="ARBA00022741"/>
    </source>
</evidence>
<evidence type="ECO:0000256" key="15">
    <source>
        <dbReference type="ARBA" id="ARBA00023049"/>
    </source>
</evidence>
<dbReference type="Pfam" id="PF00004">
    <property type="entry name" value="AAA"/>
    <property type="match status" value="1"/>
</dbReference>
<evidence type="ECO:0000313" key="20">
    <source>
        <dbReference type="EnsemblPlants" id="HORVU.MOREX.r3.5HG0531540.1"/>
    </source>
</evidence>
<dbReference type="GO" id="GO:0045037">
    <property type="term" value="P:protein import into chloroplast stroma"/>
    <property type="evidence" value="ECO:0000318"/>
    <property type="project" value="GO_Central"/>
</dbReference>
<dbReference type="GO" id="GO:0005524">
    <property type="term" value="F:ATP binding"/>
    <property type="evidence" value="ECO:0007669"/>
    <property type="project" value="UniProtKB-KW"/>
</dbReference>
<reference evidence="20" key="2">
    <citation type="submission" date="2020-10" db="EMBL/GenBank/DDBJ databases">
        <authorList>
            <person name="Scholz U."/>
            <person name="Mascher M."/>
            <person name="Fiebig A."/>
        </authorList>
    </citation>
    <scope>NUCLEOTIDE SEQUENCE [LARGE SCALE GENOMIC DNA]</scope>
    <source>
        <strain evidence="20">cv. Morex</strain>
    </source>
</reference>
<evidence type="ECO:0000256" key="10">
    <source>
        <dbReference type="ARBA" id="ARBA00022801"/>
    </source>
</evidence>
<dbReference type="AlphaFoldDB" id="A0A8I6XN44"/>
<dbReference type="FunFam" id="1.20.58.760:FF:000001">
    <property type="entry name" value="ATP-dependent zinc metalloprotease FtsH"/>
    <property type="match status" value="1"/>
</dbReference>
<evidence type="ECO:0000256" key="11">
    <source>
        <dbReference type="ARBA" id="ARBA00022833"/>
    </source>
</evidence>
<sequence>MGIIAFYGLVIYGMLNRSDKLGTDEEYRKSFIKVSDDLNKEGTGKSRNLDEVNKLLDDTIKAVDDLKKAAANSSTKTSGVSGKGGKFNDLNKGTTDSRRKSSYVDAKKGSVSMKSTTRFRDIKGVDEAKAELEDIVHYLRDPERFTSLGAKLPKGVLLAGPPGTGKTMLARAVAEEAGVPFFVRCGSDFEEMYVGVGPKRVRELFSEAKKQSPCIIFIDEIDTIAGQRQLGDRNGARETLNQLLVEMDGFKHNDGIIVLAATNFPQSLDKAVIRPGRFDCHIQVPNPDVEGRRQILEACVSRVKAKGVDLMTIANGTPGLSGAELTNLVNDAALKAAKDGSEAVTMDHIEYSKDKIMMGCERKSAVIPDNCRNMNAYHTGGRALVAIHTDGAHPIYKATIIPRGNSLGMVIQMPEEEDAYKFSRTKMLAKLDILMGGKVAEEVIFGESEVSSDALSDIREATRLATDMVTKYGMSERAGPVCYDHKNDGTQMKSLSWHATGLVHEEVKKLLVKAEKNAKKIVTAHRNELNVLADALLEHGTLTGDQIKQLVNVLKIGSNTQNQETASS</sequence>
<keyword evidence="21" id="KW-1185">Reference proteome</keyword>
<keyword evidence="16" id="KW-0472">Membrane</keyword>
<dbReference type="Gramene" id="HORVU.MOREX.r2.5HG0442150.1">
    <property type="protein sequence ID" value="HORVU.MOREX.r2.5HG0442150.1"/>
    <property type="gene ID" value="HORVU.MOREX.r2.5HG0442150"/>
</dbReference>
<reference evidence="21" key="1">
    <citation type="journal article" date="2012" name="Nature">
        <title>A physical, genetic and functional sequence assembly of the barley genome.</title>
        <authorList>
            <consortium name="The International Barley Genome Sequencing Consortium"/>
            <person name="Mayer K.F."/>
            <person name="Waugh R."/>
            <person name="Brown J.W."/>
            <person name="Schulman A."/>
            <person name="Langridge P."/>
            <person name="Platzer M."/>
            <person name="Fincher G.B."/>
            <person name="Muehlbauer G.J."/>
            <person name="Sato K."/>
            <person name="Close T.J."/>
            <person name="Wise R.P."/>
            <person name="Stein N."/>
        </authorList>
    </citation>
    <scope>NUCLEOTIDE SEQUENCE [LARGE SCALE GENOMIC DNA]</scope>
    <source>
        <strain evidence="21">cv. Morex</strain>
    </source>
</reference>
<dbReference type="Pfam" id="PF17862">
    <property type="entry name" value="AAA_lid_3"/>
    <property type="match status" value="1"/>
</dbReference>
<dbReference type="Proteomes" id="UP000011116">
    <property type="component" value="Chromosome 5H"/>
</dbReference>
<dbReference type="FunFam" id="1.10.8.60:FF:000001">
    <property type="entry name" value="ATP-dependent zinc metalloprotease FtsH"/>
    <property type="match status" value="1"/>
</dbReference>
<evidence type="ECO:0000256" key="3">
    <source>
        <dbReference type="ARBA" id="ARBA00004141"/>
    </source>
</evidence>
<reference evidence="20" key="3">
    <citation type="submission" date="2022-01" db="UniProtKB">
        <authorList>
            <consortium name="EnsemblPlants"/>
        </authorList>
    </citation>
    <scope>IDENTIFICATION</scope>
    <source>
        <strain evidence="20">subsp. vulgare</strain>
    </source>
</reference>
<evidence type="ECO:0000256" key="17">
    <source>
        <dbReference type="RuleBase" id="RU003651"/>
    </source>
</evidence>
<protein>
    <recommendedName>
        <fullName evidence="19">AAA+ ATPase domain-containing protein</fullName>
    </recommendedName>
</protein>
<dbReference type="InterPro" id="IPR000642">
    <property type="entry name" value="Peptidase_M41"/>
</dbReference>
<keyword evidence="6" id="KW-0645">Protease</keyword>
<dbReference type="Pfam" id="PF01434">
    <property type="entry name" value="Peptidase_M41"/>
    <property type="match status" value="1"/>
</dbReference>
<dbReference type="InterPro" id="IPR041569">
    <property type="entry name" value="AAA_lid_3"/>
</dbReference>
<dbReference type="PROSITE" id="PS00674">
    <property type="entry name" value="AAA"/>
    <property type="match status" value="1"/>
</dbReference>
<dbReference type="PANTHER" id="PTHR23076">
    <property type="entry name" value="METALLOPROTEASE M41 FTSH"/>
    <property type="match status" value="1"/>
</dbReference>
<dbReference type="PANTHER" id="PTHR23076:SF140">
    <property type="entry name" value="AAA+ ATPASE DOMAIN-CONTAINING PROTEIN"/>
    <property type="match status" value="1"/>
</dbReference>
<dbReference type="InterPro" id="IPR003960">
    <property type="entry name" value="ATPase_AAA_CS"/>
</dbReference>
<evidence type="ECO:0000256" key="14">
    <source>
        <dbReference type="ARBA" id="ARBA00022989"/>
    </source>
</evidence>
<evidence type="ECO:0000313" key="21">
    <source>
        <dbReference type="Proteomes" id="UP000011116"/>
    </source>
</evidence>
<comment type="cofactor">
    <cofactor evidence="1">
        <name>Zn(2+)</name>
        <dbReference type="ChEBI" id="CHEBI:29105"/>
    </cofactor>
</comment>
<evidence type="ECO:0000256" key="5">
    <source>
        <dbReference type="ARBA" id="ARBA00010550"/>
    </source>
</evidence>
<dbReference type="FunFam" id="3.40.50.300:FF:000277">
    <property type="entry name" value="ATP-dependent zinc metalloprotease FtsH"/>
    <property type="match status" value="1"/>
</dbReference>
<dbReference type="GO" id="GO:0046872">
    <property type="term" value="F:metal ion binding"/>
    <property type="evidence" value="ECO:0007669"/>
    <property type="project" value="UniProtKB-KW"/>
</dbReference>
<keyword evidence="10" id="KW-0378">Hydrolase</keyword>
<comment type="similarity">
    <text evidence="4">In the C-terminal section; belongs to the peptidase M41 family.</text>
</comment>
<dbReference type="SMR" id="A0A8I6XN44"/>
<keyword evidence="11" id="KW-0862">Zinc</keyword>
<comment type="similarity">
    <text evidence="17">Belongs to the AAA ATPase family.</text>
</comment>
<comment type="similarity">
    <text evidence="5">In the N-terminal section; belongs to the AAA ATPase family.</text>
</comment>
<evidence type="ECO:0000256" key="2">
    <source>
        <dbReference type="ARBA" id="ARBA00003497"/>
    </source>
</evidence>
<comment type="function">
    <text evidence="2">Probable ATP-dependent zinc metallopeptidase.</text>
</comment>
<dbReference type="GO" id="GO:0004176">
    <property type="term" value="F:ATP-dependent peptidase activity"/>
    <property type="evidence" value="ECO:0000318"/>
    <property type="project" value="GO_Central"/>
</dbReference>
<keyword evidence="9 17" id="KW-0547">Nucleotide-binding</keyword>
<evidence type="ECO:0000256" key="16">
    <source>
        <dbReference type="ARBA" id="ARBA00023136"/>
    </source>
</evidence>
<dbReference type="InterPro" id="IPR003593">
    <property type="entry name" value="AAA+_ATPase"/>
</dbReference>
<dbReference type="GO" id="GO:0009507">
    <property type="term" value="C:chloroplast"/>
    <property type="evidence" value="ECO:0000318"/>
    <property type="project" value="GO_Central"/>
</dbReference>
<dbReference type="Gene3D" id="3.40.50.300">
    <property type="entry name" value="P-loop containing nucleotide triphosphate hydrolases"/>
    <property type="match status" value="1"/>
</dbReference>
<dbReference type="GO" id="GO:0016020">
    <property type="term" value="C:membrane"/>
    <property type="evidence" value="ECO:0007669"/>
    <property type="project" value="UniProtKB-SubCell"/>
</dbReference>
<dbReference type="Gramene" id="HORVU.MOREX.r3.5HG0531540.1">
    <property type="protein sequence ID" value="HORVU.MOREX.r3.5HG0531540.1"/>
    <property type="gene ID" value="HORVU.MOREX.r3.5HG0531540"/>
</dbReference>